<dbReference type="InterPro" id="IPR012296">
    <property type="entry name" value="Nuclease_put_TT1808"/>
</dbReference>
<name>K9WY91_9NOST</name>
<dbReference type="AlphaFoldDB" id="K9WY91"/>
<dbReference type="KEGG" id="csg:Cylst_3172"/>
<organism evidence="2 3">
    <name type="scientific">Cylindrospermum stagnale PCC 7417</name>
    <dbReference type="NCBI Taxonomy" id="56107"/>
    <lineage>
        <taxon>Bacteria</taxon>
        <taxon>Bacillati</taxon>
        <taxon>Cyanobacteriota</taxon>
        <taxon>Cyanophyceae</taxon>
        <taxon>Nostocales</taxon>
        <taxon>Nostocaceae</taxon>
        <taxon>Cylindrospermum</taxon>
    </lineage>
</organism>
<evidence type="ECO:0000259" key="1">
    <source>
        <dbReference type="Pfam" id="PF05685"/>
    </source>
</evidence>
<dbReference type="InterPro" id="IPR008538">
    <property type="entry name" value="Uma2"/>
</dbReference>
<proteinExistence type="predicted"/>
<gene>
    <name evidence="2" type="ORF">Cylst_3172</name>
</gene>
<dbReference type="eggNOG" id="COG4636">
    <property type="taxonomic scope" value="Bacteria"/>
</dbReference>
<reference evidence="2 3" key="1">
    <citation type="submission" date="2012-06" db="EMBL/GenBank/DDBJ databases">
        <title>Finished chromosome of genome of Cylindrospermum stagnale PCC 7417.</title>
        <authorList>
            <consortium name="US DOE Joint Genome Institute"/>
            <person name="Gugger M."/>
            <person name="Coursin T."/>
            <person name="Rippka R."/>
            <person name="Tandeau De Marsac N."/>
            <person name="Huntemann M."/>
            <person name="Wei C.-L."/>
            <person name="Han J."/>
            <person name="Detter J.C."/>
            <person name="Han C."/>
            <person name="Tapia R."/>
            <person name="Chen A."/>
            <person name="Kyrpides N."/>
            <person name="Mavromatis K."/>
            <person name="Markowitz V."/>
            <person name="Szeto E."/>
            <person name="Ivanova N."/>
            <person name="Pagani I."/>
            <person name="Pati A."/>
            <person name="Goodwin L."/>
            <person name="Nordberg H.P."/>
            <person name="Cantor M.N."/>
            <person name="Hua S.X."/>
            <person name="Woyke T."/>
            <person name="Kerfeld C.A."/>
        </authorList>
    </citation>
    <scope>NUCLEOTIDE SEQUENCE [LARGE SCALE GENOMIC DNA]</scope>
    <source>
        <strain evidence="2 3">PCC 7417</strain>
    </source>
</reference>
<dbReference type="PANTHER" id="PTHR35400:SF1">
    <property type="entry name" value="SLR1083 PROTEIN"/>
    <property type="match status" value="1"/>
</dbReference>
<evidence type="ECO:0000313" key="2">
    <source>
        <dbReference type="EMBL" id="AFZ25335.1"/>
    </source>
</evidence>
<dbReference type="PANTHER" id="PTHR35400">
    <property type="entry name" value="SLR1083 PROTEIN"/>
    <property type="match status" value="1"/>
</dbReference>
<evidence type="ECO:0000313" key="3">
    <source>
        <dbReference type="Proteomes" id="UP000010475"/>
    </source>
</evidence>
<keyword evidence="3" id="KW-1185">Reference proteome</keyword>
<dbReference type="EMBL" id="CP003642">
    <property type="protein sequence ID" value="AFZ25335.1"/>
    <property type="molecule type" value="Genomic_DNA"/>
</dbReference>
<dbReference type="Gene3D" id="3.90.1570.10">
    <property type="entry name" value="tt1808, chain A"/>
    <property type="match status" value="1"/>
</dbReference>
<dbReference type="HOGENOM" id="CLU_076312_2_0_3"/>
<sequence>MQTQAAPFTLRLLTVAEYHKMAEAGIFQPEERVELIAGQIIKMIAKGTAHTSAVRRTAKILSRLLATQADIITQDPVQLDNFSEPEPDIAVVKVNPFDYADHHPTTAEVYLIIEVADSSFKYDCDIKGKIYAQAGIRDYWVLDVNKRQLHVFREPTQQGYQSEVIFAEGGIVSPLQFPNITIAITQILQPLINQ</sequence>
<dbReference type="InterPro" id="IPR011335">
    <property type="entry name" value="Restrct_endonuc-II-like"/>
</dbReference>
<dbReference type="OrthoDB" id="509866at2"/>
<protein>
    <recommendedName>
        <fullName evidence="1">Putative restriction endonuclease domain-containing protein</fullName>
    </recommendedName>
</protein>
<dbReference type="STRING" id="56107.Cylst_3172"/>
<feature type="domain" description="Putative restriction endonuclease" evidence="1">
    <location>
        <begin position="16"/>
        <end position="184"/>
    </location>
</feature>
<dbReference type="Proteomes" id="UP000010475">
    <property type="component" value="Chromosome"/>
</dbReference>
<dbReference type="Pfam" id="PF05685">
    <property type="entry name" value="Uma2"/>
    <property type="match status" value="1"/>
</dbReference>
<dbReference type="SUPFAM" id="SSF52980">
    <property type="entry name" value="Restriction endonuclease-like"/>
    <property type="match status" value="1"/>
</dbReference>
<dbReference type="RefSeq" id="WP_015208587.1">
    <property type="nucleotide sequence ID" value="NC_019757.1"/>
</dbReference>
<accession>K9WY91</accession>
<dbReference type="CDD" id="cd06260">
    <property type="entry name" value="DUF820-like"/>
    <property type="match status" value="1"/>
</dbReference>